<sequence length="367" mass="40779">MLQKNWQALRCTMLDVSHLSRHYGDSVALDDISLHLDTGRVLAVLGPSGCGKSTLLKLVSGLEDPDSGEIRINGRLIAKRGFSLPPEKRPINMVFQDYALWPHMKVRNIVGYGLTSLSRSERKRRVDELLSLLHLDGYADRLPAELSGGQQQRVAIARALATDPEVLLFDEPLSNLDVQLRMEMRHELADLFERLRKTVLYVTHDPLEACAFADELLVLRHGKLEQVGPVRSLFADPASPWVAGLAGYDSRLTAHLHSAIGNGLWRLTVGNQTLVCRLAECAQAVPGAPVSLMLHSSSIKLCSKDEEQHPDVNYLSGTVRQCIFEGHQWRIRLDLGETLLSLVSNQRHERGSGLSVSFTQHSALAFH</sequence>
<accession>A0A433L9X5</accession>
<dbReference type="GO" id="GO:0005524">
    <property type="term" value="F:ATP binding"/>
    <property type="evidence" value="ECO:0007669"/>
    <property type="project" value="UniProtKB-KW"/>
</dbReference>
<dbReference type="SUPFAM" id="SSF50331">
    <property type="entry name" value="MOP-like"/>
    <property type="match status" value="1"/>
</dbReference>
<keyword evidence="3" id="KW-0410">Iron transport</keyword>
<dbReference type="InterPro" id="IPR017871">
    <property type="entry name" value="ABC_transporter-like_CS"/>
</dbReference>
<dbReference type="Proteomes" id="UP000286912">
    <property type="component" value="Unassembled WGS sequence"/>
</dbReference>
<dbReference type="GO" id="GO:0016887">
    <property type="term" value="F:ATP hydrolysis activity"/>
    <property type="evidence" value="ECO:0007669"/>
    <property type="project" value="InterPro"/>
</dbReference>
<dbReference type="InterPro" id="IPR027417">
    <property type="entry name" value="P-loop_NTPase"/>
</dbReference>
<dbReference type="AlphaFoldDB" id="A0A433L9X5"/>
<keyword evidence="8" id="KW-0472">Membrane</keyword>
<dbReference type="SMART" id="SM00382">
    <property type="entry name" value="AAA"/>
    <property type="match status" value="1"/>
</dbReference>
<evidence type="ECO:0000256" key="3">
    <source>
        <dbReference type="ARBA" id="ARBA00022496"/>
    </source>
</evidence>
<comment type="caution">
    <text evidence="10">The sequence shown here is derived from an EMBL/GenBank/DDBJ whole genome shotgun (WGS) entry which is preliminary data.</text>
</comment>
<evidence type="ECO:0000256" key="4">
    <source>
        <dbReference type="ARBA" id="ARBA00022741"/>
    </source>
</evidence>
<keyword evidence="1" id="KW-0813">Transport</keyword>
<dbReference type="CDD" id="cd03259">
    <property type="entry name" value="ABC_Carb_Solutes_like"/>
    <property type="match status" value="1"/>
</dbReference>
<reference evidence="10 11" key="1">
    <citation type="submission" date="2018-12" db="EMBL/GenBank/DDBJ databases">
        <title>three novel Halomonas strain isolated from plants.</title>
        <authorList>
            <person name="Sun C."/>
        </authorList>
    </citation>
    <scope>NUCLEOTIDE SEQUENCE [LARGE SCALE GENOMIC DNA]</scope>
    <source>
        <strain evidence="10 11">RC</strain>
    </source>
</reference>
<dbReference type="PANTHER" id="PTHR42781">
    <property type="entry name" value="SPERMIDINE/PUTRESCINE IMPORT ATP-BINDING PROTEIN POTA"/>
    <property type="match status" value="1"/>
</dbReference>
<keyword evidence="11" id="KW-1185">Reference proteome</keyword>
<dbReference type="InterPro" id="IPR003593">
    <property type="entry name" value="AAA+_ATPase"/>
</dbReference>
<dbReference type="PANTHER" id="PTHR42781:SF4">
    <property type="entry name" value="SPERMIDINE_PUTRESCINE IMPORT ATP-BINDING PROTEIN POTA"/>
    <property type="match status" value="1"/>
</dbReference>
<dbReference type="OrthoDB" id="9802264at2"/>
<evidence type="ECO:0000313" key="11">
    <source>
        <dbReference type="Proteomes" id="UP000286912"/>
    </source>
</evidence>
<dbReference type="InterPro" id="IPR015853">
    <property type="entry name" value="ABC_transpr_FbpC"/>
</dbReference>
<dbReference type="PROSITE" id="PS50893">
    <property type="entry name" value="ABC_TRANSPORTER_2"/>
    <property type="match status" value="1"/>
</dbReference>
<dbReference type="InterPro" id="IPR050093">
    <property type="entry name" value="ABC_SmlMolc_Importer"/>
</dbReference>
<evidence type="ECO:0000256" key="5">
    <source>
        <dbReference type="ARBA" id="ARBA00022840"/>
    </source>
</evidence>
<keyword evidence="2" id="KW-1003">Cell membrane</keyword>
<dbReference type="InterPro" id="IPR008995">
    <property type="entry name" value="Mo/tungstate-bd_C_term_dom"/>
</dbReference>
<evidence type="ECO:0000256" key="2">
    <source>
        <dbReference type="ARBA" id="ARBA00022475"/>
    </source>
</evidence>
<organism evidence="10 11">
    <name type="scientific">Vreelandella populi</name>
    <dbReference type="NCBI Taxonomy" id="2498858"/>
    <lineage>
        <taxon>Bacteria</taxon>
        <taxon>Pseudomonadati</taxon>
        <taxon>Pseudomonadota</taxon>
        <taxon>Gammaproteobacteria</taxon>
        <taxon>Oceanospirillales</taxon>
        <taxon>Halomonadaceae</taxon>
        <taxon>Vreelandella</taxon>
    </lineage>
</organism>
<evidence type="ECO:0000259" key="9">
    <source>
        <dbReference type="PROSITE" id="PS50893"/>
    </source>
</evidence>
<evidence type="ECO:0000313" key="10">
    <source>
        <dbReference type="EMBL" id="RUR44362.1"/>
    </source>
</evidence>
<evidence type="ECO:0000256" key="7">
    <source>
        <dbReference type="ARBA" id="ARBA00023065"/>
    </source>
</evidence>
<dbReference type="InterPro" id="IPR003439">
    <property type="entry name" value="ABC_transporter-like_ATP-bd"/>
</dbReference>
<keyword evidence="4" id="KW-0547">Nucleotide-binding</keyword>
<protein>
    <submittedName>
        <fullName evidence="10">ABC transporter ATP-binding protein</fullName>
    </submittedName>
</protein>
<dbReference type="GO" id="GO:0015697">
    <property type="term" value="P:quaternary ammonium group transport"/>
    <property type="evidence" value="ECO:0007669"/>
    <property type="project" value="UniProtKB-ARBA"/>
</dbReference>
<dbReference type="GO" id="GO:0016020">
    <property type="term" value="C:membrane"/>
    <property type="evidence" value="ECO:0007669"/>
    <property type="project" value="InterPro"/>
</dbReference>
<name>A0A433L9X5_9GAMM</name>
<dbReference type="FunFam" id="3.40.50.300:FF:000425">
    <property type="entry name" value="Probable ABC transporter, ATP-binding subunit"/>
    <property type="match status" value="1"/>
</dbReference>
<dbReference type="SUPFAM" id="SSF52540">
    <property type="entry name" value="P-loop containing nucleoside triphosphate hydrolases"/>
    <property type="match status" value="1"/>
</dbReference>
<dbReference type="Gene3D" id="3.40.50.300">
    <property type="entry name" value="P-loop containing nucleotide triphosphate hydrolases"/>
    <property type="match status" value="1"/>
</dbReference>
<keyword evidence="5 10" id="KW-0067">ATP-binding</keyword>
<proteinExistence type="predicted"/>
<evidence type="ECO:0000256" key="8">
    <source>
        <dbReference type="ARBA" id="ARBA00023136"/>
    </source>
</evidence>
<keyword evidence="6" id="KW-0408">Iron</keyword>
<dbReference type="PROSITE" id="PS00211">
    <property type="entry name" value="ABC_TRANSPORTER_1"/>
    <property type="match status" value="1"/>
</dbReference>
<evidence type="ECO:0000256" key="1">
    <source>
        <dbReference type="ARBA" id="ARBA00022448"/>
    </source>
</evidence>
<keyword evidence="7" id="KW-0406">Ion transport</keyword>
<dbReference type="EMBL" id="RZHD01000007">
    <property type="protein sequence ID" value="RUR44362.1"/>
    <property type="molecule type" value="Genomic_DNA"/>
</dbReference>
<gene>
    <name evidence="10" type="ORF">ELY37_14805</name>
</gene>
<dbReference type="GO" id="GO:0015408">
    <property type="term" value="F:ABC-type ferric iron transporter activity"/>
    <property type="evidence" value="ECO:0007669"/>
    <property type="project" value="InterPro"/>
</dbReference>
<evidence type="ECO:0000256" key="6">
    <source>
        <dbReference type="ARBA" id="ARBA00023004"/>
    </source>
</evidence>
<dbReference type="Pfam" id="PF00005">
    <property type="entry name" value="ABC_tran"/>
    <property type="match status" value="1"/>
</dbReference>
<feature type="domain" description="ABC transporter" evidence="9">
    <location>
        <begin position="14"/>
        <end position="246"/>
    </location>
</feature>